<dbReference type="GO" id="GO:0003700">
    <property type="term" value="F:DNA-binding transcription factor activity"/>
    <property type="evidence" value="ECO:0007669"/>
    <property type="project" value="InterPro"/>
</dbReference>
<dbReference type="GO" id="GO:0043565">
    <property type="term" value="F:sequence-specific DNA binding"/>
    <property type="evidence" value="ECO:0007669"/>
    <property type="project" value="InterPro"/>
</dbReference>
<feature type="transmembrane region" description="Helical" evidence="2">
    <location>
        <begin position="68"/>
        <end position="88"/>
    </location>
</feature>
<dbReference type="Proteomes" id="UP001224890">
    <property type="component" value="Unassembled WGS sequence"/>
</dbReference>
<evidence type="ECO:0000259" key="3">
    <source>
        <dbReference type="Pfam" id="PF00250"/>
    </source>
</evidence>
<dbReference type="AlphaFoldDB" id="A0AAJ0A5A3"/>
<dbReference type="InterPro" id="IPR036390">
    <property type="entry name" value="WH_DNA-bd_sf"/>
</dbReference>
<protein>
    <recommendedName>
        <fullName evidence="3">Fork-head domain-containing protein</fullName>
    </recommendedName>
</protein>
<reference evidence="4" key="1">
    <citation type="submission" date="2021-06" db="EMBL/GenBank/DDBJ databases">
        <title>Comparative genomics, transcriptomics and evolutionary studies reveal genomic signatures of adaptation to plant cell wall in hemibiotrophic fungi.</title>
        <authorList>
            <consortium name="DOE Joint Genome Institute"/>
            <person name="Baroncelli R."/>
            <person name="Diaz J.F."/>
            <person name="Benocci T."/>
            <person name="Peng M."/>
            <person name="Battaglia E."/>
            <person name="Haridas S."/>
            <person name="Andreopoulos W."/>
            <person name="Labutti K."/>
            <person name="Pangilinan J."/>
            <person name="Floch G.L."/>
            <person name="Makela M.R."/>
            <person name="Henrissat B."/>
            <person name="Grigoriev I.V."/>
            <person name="Crouch J.A."/>
            <person name="De Vries R.P."/>
            <person name="Sukno S.A."/>
            <person name="Thon M.R."/>
        </authorList>
    </citation>
    <scope>NUCLEOTIDE SEQUENCE</scope>
    <source>
        <strain evidence="4">CBS 193.32</strain>
    </source>
</reference>
<keyword evidence="2" id="KW-0812">Transmembrane</keyword>
<accession>A0AAJ0A5A3</accession>
<dbReference type="Gene3D" id="1.10.10.10">
    <property type="entry name" value="Winged helix-like DNA-binding domain superfamily/Winged helix DNA-binding domain"/>
    <property type="match status" value="1"/>
</dbReference>
<dbReference type="RefSeq" id="XP_060421515.1">
    <property type="nucleotide sequence ID" value="XM_060576609.1"/>
</dbReference>
<keyword evidence="5" id="KW-1185">Reference proteome</keyword>
<sequence>MAATASAEPSGRQPCYELIRCALLSRDDRSMTLQEIYQWIRHNTEEDMTPSTSTIRYNLSMNKVCLKIAYIFAAITSSENLFLLPLFFR</sequence>
<evidence type="ECO:0000256" key="1">
    <source>
        <dbReference type="ARBA" id="ARBA00023125"/>
    </source>
</evidence>
<comment type="caution">
    <text evidence="4">The sequence shown here is derived from an EMBL/GenBank/DDBJ whole genome shotgun (WGS) entry which is preliminary data.</text>
</comment>
<dbReference type="SUPFAM" id="SSF46785">
    <property type="entry name" value="Winged helix' DNA-binding domain"/>
    <property type="match status" value="1"/>
</dbReference>
<name>A0AAJ0A5A3_9PEZI</name>
<keyword evidence="2" id="KW-1133">Transmembrane helix</keyword>
<feature type="domain" description="Fork-head" evidence="3">
    <location>
        <begin position="16"/>
        <end position="68"/>
    </location>
</feature>
<dbReference type="InterPro" id="IPR001766">
    <property type="entry name" value="Fork_head_dom"/>
</dbReference>
<evidence type="ECO:0000313" key="4">
    <source>
        <dbReference type="EMBL" id="KAK1656751.1"/>
    </source>
</evidence>
<keyword evidence="1" id="KW-0238">DNA-binding</keyword>
<dbReference type="GeneID" id="85461135"/>
<dbReference type="InterPro" id="IPR036388">
    <property type="entry name" value="WH-like_DNA-bd_sf"/>
</dbReference>
<gene>
    <name evidence="4" type="ORF">BDP55DRAFT_687969</name>
</gene>
<organism evidence="4 5">
    <name type="scientific">Colletotrichum godetiae</name>
    <dbReference type="NCBI Taxonomy" id="1209918"/>
    <lineage>
        <taxon>Eukaryota</taxon>
        <taxon>Fungi</taxon>
        <taxon>Dikarya</taxon>
        <taxon>Ascomycota</taxon>
        <taxon>Pezizomycotina</taxon>
        <taxon>Sordariomycetes</taxon>
        <taxon>Hypocreomycetidae</taxon>
        <taxon>Glomerellales</taxon>
        <taxon>Glomerellaceae</taxon>
        <taxon>Colletotrichum</taxon>
        <taxon>Colletotrichum acutatum species complex</taxon>
    </lineage>
</organism>
<keyword evidence="2" id="KW-0472">Membrane</keyword>
<dbReference type="Pfam" id="PF00250">
    <property type="entry name" value="Forkhead"/>
    <property type="match status" value="1"/>
</dbReference>
<dbReference type="EMBL" id="JAHMHR010000123">
    <property type="protein sequence ID" value="KAK1656751.1"/>
    <property type="molecule type" value="Genomic_DNA"/>
</dbReference>
<evidence type="ECO:0000256" key="2">
    <source>
        <dbReference type="SAM" id="Phobius"/>
    </source>
</evidence>
<proteinExistence type="predicted"/>
<evidence type="ECO:0000313" key="5">
    <source>
        <dbReference type="Proteomes" id="UP001224890"/>
    </source>
</evidence>